<protein>
    <recommendedName>
        <fullName evidence="3">Inner kinetochore subunit AME1 domain-containing protein</fullName>
    </recommendedName>
</protein>
<feature type="coiled-coil region" evidence="1">
    <location>
        <begin position="424"/>
        <end position="451"/>
    </location>
</feature>
<keyword evidence="1" id="KW-0175">Coiled coil</keyword>
<feature type="compositionally biased region" description="Low complexity" evidence="2">
    <location>
        <begin position="228"/>
        <end position="237"/>
    </location>
</feature>
<accession>A0ABP0E597</accession>
<feature type="compositionally biased region" description="Basic residues" evidence="2">
    <location>
        <begin position="109"/>
        <end position="128"/>
    </location>
</feature>
<dbReference type="InterPro" id="IPR048743">
    <property type="entry name" value="AME1"/>
</dbReference>
<feature type="domain" description="Inner kinetochore subunit AME1" evidence="3">
    <location>
        <begin position="403"/>
        <end position="534"/>
    </location>
</feature>
<organism evidence="4 5">
    <name type="scientific">[Candida] anglica</name>
    <dbReference type="NCBI Taxonomy" id="148631"/>
    <lineage>
        <taxon>Eukaryota</taxon>
        <taxon>Fungi</taxon>
        <taxon>Dikarya</taxon>
        <taxon>Ascomycota</taxon>
        <taxon>Saccharomycotina</taxon>
        <taxon>Pichiomycetes</taxon>
        <taxon>Debaryomycetaceae</taxon>
        <taxon>Kurtzmaniella</taxon>
    </lineage>
</organism>
<evidence type="ECO:0000313" key="4">
    <source>
        <dbReference type="EMBL" id="CAK7892113.1"/>
    </source>
</evidence>
<feature type="compositionally biased region" description="Polar residues" evidence="2">
    <location>
        <begin position="145"/>
        <end position="155"/>
    </location>
</feature>
<evidence type="ECO:0000259" key="3">
    <source>
        <dbReference type="Pfam" id="PF20994"/>
    </source>
</evidence>
<feature type="region of interest" description="Disordered" evidence="2">
    <location>
        <begin position="61"/>
        <end position="333"/>
    </location>
</feature>
<dbReference type="Pfam" id="PF20994">
    <property type="entry name" value="CENPU"/>
    <property type="match status" value="1"/>
</dbReference>
<feature type="compositionally biased region" description="Low complexity" evidence="2">
    <location>
        <begin position="268"/>
        <end position="278"/>
    </location>
</feature>
<feature type="region of interest" description="Disordered" evidence="2">
    <location>
        <begin position="1"/>
        <end position="31"/>
    </location>
</feature>
<dbReference type="EMBL" id="OZ004253">
    <property type="protein sequence ID" value="CAK7892113.1"/>
    <property type="molecule type" value="Genomic_DNA"/>
</dbReference>
<sequence length="539" mass="61033">MASKSETDRIARREARKRGAANRQVRTDDLNIVSPVRHYSKSIDGRKPSQLTSALIDDELIGRLPRLRKPSVIPQPSSPDRTGDRSPMKVRKKKTDQVNSPEEVESRVVKPKVTKTKSIKKSNNKKTRVASTNLRKGKDLDNIGGISQKTNNSSSKPDKSTIPGESEIKEEPGIESTIYNSPKKSRRRSLRLQNVPDFNETSNDNEDDTPPVNNTQDDVLTPRRARRYLGLAGLDLGPPLPSQKSKKSKKIKESSSRRAIPPIRTEETPTQQSTQPSESESESEAEITTRNKKRTPRERTNNTNNNKKKRKTTKPPVEGRIRPQQATESPVPEEIVSLTLQSSRDRQNPLFIDVERLETSTSASSISARRAKIGTLDVMKHLVQSFKPESSVESNTLDENTVHSNFKIHVLYHLRTLLDTHSSIGNLSQQINSIQRKKEALRQQIYELRNKHTDVGNEMNDIRSDYQNEKLQLNKLHHIEENIDKLKASIETNNTTPAINDEVHRGLQQINRIINPRHGITQKLISINEKLTKIETGEL</sequence>
<dbReference type="Proteomes" id="UP001497600">
    <property type="component" value="Chromosome A"/>
</dbReference>
<proteinExistence type="predicted"/>
<reference evidence="4 5" key="1">
    <citation type="submission" date="2024-01" db="EMBL/GenBank/DDBJ databases">
        <authorList>
            <consortium name="Genoscope - CEA"/>
            <person name="William W."/>
        </authorList>
    </citation>
    <scope>NUCLEOTIDE SEQUENCE [LARGE SCALE GENOMIC DNA]</scope>
    <source>
        <strain evidence="4 5">29B2s-10</strain>
    </source>
</reference>
<evidence type="ECO:0000256" key="2">
    <source>
        <dbReference type="SAM" id="MobiDB-lite"/>
    </source>
</evidence>
<keyword evidence="5" id="KW-1185">Reference proteome</keyword>
<evidence type="ECO:0000313" key="5">
    <source>
        <dbReference type="Proteomes" id="UP001497600"/>
    </source>
</evidence>
<evidence type="ECO:0000256" key="1">
    <source>
        <dbReference type="SAM" id="Coils"/>
    </source>
</evidence>
<gene>
    <name evidence="4" type="ORF">CAAN4_A01508</name>
</gene>
<name>A0ABP0E597_9ASCO</name>
<feature type="compositionally biased region" description="Basic and acidic residues" evidence="2">
    <location>
        <begin position="1"/>
        <end position="13"/>
    </location>
</feature>